<dbReference type="GeneID" id="100888993"/>
<evidence type="ECO:0000313" key="3">
    <source>
        <dbReference type="Proteomes" id="UP000007110"/>
    </source>
</evidence>
<dbReference type="OrthoDB" id="10427707at2759"/>
<evidence type="ECO:0000256" key="1">
    <source>
        <dbReference type="SAM" id="MobiDB-lite"/>
    </source>
</evidence>
<feature type="compositionally biased region" description="Low complexity" evidence="1">
    <location>
        <begin position="98"/>
        <end position="109"/>
    </location>
</feature>
<dbReference type="OMA" id="TWLENVE"/>
<dbReference type="EnsemblMetazoa" id="XM_003727065">
    <property type="protein sequence ID" value="XP_003727113"/>
    <property type="gene ID" value="LOC100888993"/>
</dbReference>
<reference evidence="2" key="2">
    <citation type="submission" date="2021-01" db="UniProtKB">
        <authorList>
            <consortium name="EnsemblMetazoa"/>
        </authorList>
    </citation>
    <scope>IDENTIFICATION</scope>
</reference>
<protein>
    <submittedName>
        <fullName evidence="2">Uncharacterized protein</fullName>
    </submittedName>
</protein>
<proteinExistence type="predicted"/>
<dbReference type="AlphaFoldDB" id="A0A7M7GHT2"/>
<feature type="region of interest" description="Disordered" evidence="1">
    <location>
        <begin position="82"/>
        <end position="111"/>
    </location>
</feature>
<accession>A0A7M7GHT2</accession>
<feature type="region of interest" description="Disordered" evidence="1">
    <location>
        <begin position="27"/>
        <end position="69"/>
    </location>
</feature>
<dbReference type="InParanoid" id="A0A7M7GHT2"/>
<feature type="compositionally biased region" description="Low complexity" evidence="1">
    <location>
        <begin position="36"/>
        <end position="61"/>
    </location>
</feature>
<sequence>MPISSTTSPPNTARLQYRIKRSQLRLVQAGKNEQTSDSNSSHDVSVRSSRLAMSSDASSVSITCSGKQSSVAQPRLLSRRWSRCGTPVPREDPDQLSDNVDNGNIVDNNNAKEDTLNSRYRVDSFVNEPGVDLLHQRLPSIEQRPVSRHVVYSVQYDVKTKTSTTKPVTVSSSFDSPRTLRQKALQMDFNQTTRLSRPDKEINVEFARRATFPNDDFVDELTKNRILTWLENVETALEEDSVDSTILTSIQEESL</sequence>
<name>A0A7M7GHT2_STRPU</name>
<evidence type="ECO:0000313" key="2">
    <source>
        <dbReference type="EnsemblMetazoa" id="XP_003727113"/>
    </source>
</evidence>
<dbReference type="RefSeq" id="XP_003727113.2">
    <property type="nucleotide sequence ID" value="XM_003727065.3"/>
</dbReference>
<keyword evidence="3" id="KW-1185">Reference proteome</keyword>
<organism evidence="2 3">
    <name type="scientific">Strongylocentrotus purpuratus</name>
    <name type="common">Purple sea urchin</name>
    <dbReference type="NCBI Taxonomy" id="7668"/>
    <lineage>
        <taxon>Eukaryota</taxon>
        <taxon>Metazoa</taxon>
        <taxon>Echinodermata</taxon>
        <taxon>Eleutherozoa</taxon>
        <taxon>Echinozoa</taxon>
        <taxon>Echinoidea</taxon>
        <taxon>Euechinoidea</taxon>
        <taxon>Echinacea</taxon>
        <taxon>Camarodonta</taxon>
        <taxon>Echinidea</taxon>
        <taxon>Strongylocentrotidae</taxon>
        <taxon>Strongylocentrotus</taxon>
    </lineage>
</organism>
<reference evidence="3" key="1">
    <citation type="submission" date="2015-02" db="EMBL/GenBank/DDBJ databases">
        <title>Genome sequencing for Strongylocentrotus purpuratus.</title>
        <authorList>
            <person name="Murali S."/>
            <person name="Liu Y."/>
            <person name="Vee V."/>
            <person name="English A."/>
            <person name="Wang M."/>
            <person name="Skinner E."/>
            <person name="Han Y."/>
            <person name="Muzny D.M."/>
            <person name="Worley K.C."/>
            <person name="Gibbs R.A."/>
        </authorList>
    </citation>
    <scope>NUCLEOTIDE SEQUENCE</scope>
</reference>
<dbReference type="KEGG" id="spu:100888993"/>
<dbReference type="Proteomes" id="UP000007110">
    <property type="component" value="Unassembled WGS sequence"/>
</dbReference>